<dbReference type="Pfam" id="PF02517">
    <property type="entry name" value="Rce1-like"/>
    <property type="match status" value="1"/>
</dbReference>
<dbReference type="Proteomes" id="UP001597196">
    <property type="component" value="Unassembled WGS sequence"/>
</dbReference>
<keyword evidence="2" id="KW-0472">Membrane</keyword>
<proteinExistence type="inferred from homology"/>
<feature type="transmembrane region" description="Helical" evidence="2">
    <location>
        <begin position="187"/>
        <end position="204"/>
    </location>
</feature>
<dbReference type="InterPro" id="IPR003675">
    <property type="entry name" value="Rce1/LyrA-like_dom"/>
</dbReference>
<dbReference type="GO" id="GO:0016787">
    <property type="term" value="F:hydrolase activity"/>
    <property type="evidence" value="ECO:0007669"/>
    <property type="project" value="UniProtKB-KW"/>
</dbReference>
<feature type="domain" description="CAAX prenyl protease 2/Lysostaphin resistance protein A-like" evidence="3">
    <location>
        <begin position="126"/>
        <end position="219"/>
    </location>
</feature>
<keyword evidence="2" id="KW-1133">Transmembrane helix</keyword>
<dbReference type="PANTHER" id="PTHR36435:SF1">
    <property type="entry name" value="CAAX AMINO TERMINAL PROTEASE FAMILY PROTEIN"/>
    <property type="match status" value="1"/>
</dbReference>
<name>A0ABW4CHW4_9LACO</name>
<organism evidence="4 5">
    <name type="scientific">Lacticaseibacillus mingshuiensis</name>
    <dbReference type="NCBI Taxonomy" id="2799574"/>
    <lineage>
        <taxon>Bacteria</taxon>
        <taxon>Bacillati</taxon>
        <taxon>Bacillota</taxon>
        <taxon>Bacilli</taxon>
        <taxon>Lactobacillales</taxon>
        <taxon>Lactobacillaceae</taxon>
        <taxon>Lacticaseibacillus</taxon>
    </lineage>
</organism>
<feature type="transmembrane region" description="Helical" evidence="2">
    <location>
        <begin position="162"/>
        <end position="181"/>
    </location>
</feature>
<sequence>MSVKTIVRRVFTLVVMFLAYQIGEAFVLVPGIVSRGTTPVVYTAILFSAIFGGLIALLWRVYATNHQADQDPFIHRQPFDGKRALLMVGLIGALFAVQALSSLLISHQVASESQNQDLLLQYLAESPLAMTLIVVVGAPPVEELLFRGLLMQAVPHPEKKSWRWLAAGLSAIVFGLAHAGVSDPVNLLVYSAMGFVFASAYTLTGDLRYSIGLHMLNNFAALFLP</sequence>
<keyword evidence="5" id="KW-1185">Reference proteome</keyword>
<dbReference type="EMBL" id="JBHTOC010000009">
    <property type="protein sequence ID" value="MFD1430063.1"/>
    <property type="molecule type" value="Genomic_DNA"/>
</dbReference>
<gene>
    <name evidence="4" type="ORF">ACFQ4P_07360</name>
</gene>
<dbReference type="PANTHER" id="PTHR36435">
    <property type="entry name" value="SLR1288 PROTEIN"/>
    <property type="match status" value="1"/>
</dbReference>
<keyword evidence="2" id="KW-0812">Transmembrane</keyword>
<feature type="transmembrane region" description="Helical" evidence="2">
    <location>
        <begin position="84"/>
        <end position="107"/>
    </location>
</feature>
<keyword evidence="4" id="KW-0378">Hydrolase</keyword>
<comment type="caution">
    <text evidence="4">The sequence shown here is derived from an EMBL/GenBank/DDBJ whole genome shotgun (WGS) entry which is preliminary data.</text>
</comment>
<dbReference type="RefSeq" id="WP_203626512.1">
    <property type="nucleotide sequence ID" value="NZ_BOLQ01000005.1"/>
</dbReference>
<evidence type="ECO:0000313" key="4">
    <source>
        <dbReference type="EMBL" id="MFD1430063.1"/>
    </source>
</evidence>
<reference evidence="5" key="1">
    <citation type="journal article" date="2019" name="Int. J. Syst. Evol. Microbiol.">
        <title>The Global Catalogue of Microorganisms (GCM) 10K type strain sequencing project: providing services to taxonomists for standard genome sequencing and annotation.</title>
        <authorList>
            <consortium name="The Broad Institute Genomics Platform"/>
            <consortium name="The Broad Institute Genome Sequencing Center for Infectious Disease"/>
            <person name="Wu L."/>
            <person name="Ma J."/>
        </authorList>
    </citation>
    <scope>NUCLEOTIDE SEQUENCE [LARGE SCALE GENOMIC DNA]</scope>
    <source>
        <strain evidence="5">CCM 8980</strain>
    </source>
</reference>
<feature type="transmembrane region" description="Helical" evidence="2">
    <location>
        <begin position="41"/>
        <end position="63"/>
    </location>
</feature>
<protein>
    <submittedName>
        <fullName evidence="4">CPBP family intramembrane glutamic endopeptidase</fullName>
        <ecNumber evidence="4">3.4.-.-</ecNumber>
    </submittedName>
</protein>
<evidence type="ECO:0000313" key="5">
    <source>
        <dbReference type="Proteomes" id="UP001597196"/>
    </source>
</evidence>
<accession>A0ABW4CHW4</accession>
<evidence type="ECO:0000256" key="1">
    <source>
        <dbReference type="ARBA" id="ARBA00009067"/>
    </source>
</evidence>
<comment type="similarity">
    <text evidence="1">Belongs to the UPF0177 family.</text>
</comment>
<evidence type="ECO:0000259" key="3">
    <source>
        <dbReference type="Pfam" id="PF02517"/>
    </source>
</evidence>
<evidence type="ECO:0000256" key="2">
    <source>
        <dbReference type="SAM" id="Phobius"/>
    </source>
</evidence>
<dbReference type="InterPro" id="IPR052710">
    <property type="entry name" value="CAAX_protease"/>
</dbReference>
<feature type="transmembrane region" description="Helical" evidence="2">
    <location>
        <begin position="119"/>
        <end position="141"/>
    </location>
</feature>
<dbReference type="EC" id="3.4.-.-" evidence="4"/>